<keyword evidence="3" id="KW-1185">Reference proteome</keyword>
<dbReference type="AlphaFoldDB" id="A0A0B2VD98"/>
<keyword evidence="1" id="KW-0472">Membrane</keyword>
<feature type="transmembrane region" description="Helical" evidence="1">
    <location>
        <begin position="128"/>
        <end position="153"/>
    </location>
</feature>
<sequence length="253" mass="28469">MVTLVPLELNVWCYVVAGSLLLLTNLPIFLVIISTKQLRVTFGALATIFATGTLTGFTSITKGFMRFAAIKAGNTQLNNLSAVYCLKKAFVILDLFTFPSLSVLSMVNSFDRLLVVSMPLFYFKKAKLIVITEIISAILAILLLETFTITAAVYEDHHVSSTFCSKRNEHMLPWPEFYEEAAAPSYAHMLDLLPNVVVVIARLSEFENEDDYISYSRILCMLNGVIMVIVIMWYKTEVREIIFHKACSLLRSV</sequence>
<accession>A0A0B2VD98</accession>
<feature type="transmembrane region" description="Helical" evidence="1">
    <location>
        <begin position="12"/>
        <end position="33"/>
    </location>
</feature>
<feature type="transmembrane region" description="Helical" evidence="1">
    <location>
        <begin position="212"/>
        <end position="234"/>
    </location>
</feature>
<feature type="transmembrane region" description="Helical" evidence="1">
    <location>
        <begin position="40"/>
        <end position="60"/>
    </location>
</feature>
<proteinExistence type="predicted"/>
<gene>
    <name evidence="2" type="ORF">Tcan_03062</name>
</gene>
<name>A0A0B2VD98_TOXCA</name>
<comment type="caution">
    <text evidence="2">The sequence shown here is derived from an EMBL/GenBank/DDBJ whole genome shotgun (WGS) entry which is preliminary data.</text>
</comment>
<dbReference type="EMBL" id="JPKZ01001924">
    <property type="protein sequence ID" value="KHN79387.1"/>
    <property type="molecule type" value="Genomic_DNA"/>
</dbReference>
<dbReference type="OrthoDB" id="5869434at2759"/>
<evidence type="ECO:0008006" key="4">
    <source>
        <dbReference type="Google" id="ProtNLM"/>
    </source>
</evidence>
<keyword evidence="1" id="KW-0812">Transmembrane</keyword>
<organism evidence="2 3">
    <name type="scientific">Toxocara canis</name>
    <name type="common">Canine roundworm</name>
    <dbReference type="NCBI Taxonomy" id="6265"/>
    <lineage>
        <taxon>Eukaryota</taxon>
        <taxon>Metazoa</taxon>
        <taxon>Ecdysozoa</taxon>
        <taxon>Nematoda</taxon>
        <taxon>Chromadorea</taxon>
        <taxon>Rhabditida</taxon>
        <taxon>Spirurina</taxon>
        <taxon>Ascaridomorpha</taxon>
        <taxon>Ascaridoidea</taxon>
        <taxon>Toxocaridae</taxon>
        <taxon>Toxocara</taxon>
    </lineage>
</organism>
<protein>
    <recommendedName>
        <fullName evidence="4">G_PROTEIN_RECEP_F1_2 domain-containing protein</fullName>
    </recommendedName>
</protein>
<evidence type="ECO:0000313" key="2">
    <source>
        <dbReference type="EMBL" id="KHN79387.1"/>
    </source>
</evidence>
<keyword evidence="1" id="KW-1133">Transmembrane helix</keyword>
<reference evidence="2 3" key="1">
    <citation type="submission" date="2014-11" db="EMBL/GenBank/DDBJ databases">
        <title>Genetic blueprint of the zoonotic pathogen Toxocara canis.</title>
        <authorList>
            <person name="Zhu X.-Q."/>
            <person name="Korhonen P.K."/>
            <person name="Cai H."/>
            <person name="Young N.D."/>
            <person name="Nejsum P."/>
            <person name="von Samson-Himmelstjerna G."/>
            <person name="Boag P.R."/>
            <person name="Tan P."/>
            <person name="Li Q."/>
            <person name="Min J."/>
            <person name="Yang Y."/>
            <person name="Wang X."/>
            <person name="Fang X."/>
            <person name="Hall R.S."/>
            <person name="Hofmann A."/>
            <person name="Sternberg P.W."/>
            <person name="Jex A.R."/>
            <person name="Gasser R.B."/>
        </authorList>
    </citation>
    <scope>NUCLEOTIDE SEQUENCE [LARGE SCALE GENOMIC DNA]</scope>
    <source>
        <strain evidence="2">PN_DK_2014</strain>
    </source>
</reference>
<dbReference type="Proteomes" id="UP000031036">
    <property type="component" value="Unassembled WGS sequence"/>
</dbReference>
<evidence type="ECO:0000313" key="3">
    <source>
        <dbReference type="Proteomes" id="UP000031036"/>
    </source>
</evidence>
<dbReference type="OMA" id="ITFTAME"/>
<evidence type="ECO:0000256" key="1">
    <source>
        <dbReference type="SAM" id="Phobius"/>
    </source>
</evidence>